<dbReference type="Proteomes" id="UP000045978">
    <property type="component" value="Unassembled WGS sequence"/>
</dbReference>
<evidence type="ECO:0000313" key="1">
    <source>
        <dbReference type="EMBL" id="CTP83387.1"/>
    </source>
</evidence>
<organism evidence="1 2">
    <name type="scientific">Xanthomonas graminis pv. phlei</name>
    <dbReference type="NCBI Taxonomy" id="487906"/>
    <lineage>
        <taxon>Bacteria</taxon>
        <taxon>Pseudomonadati</taxon>
        <taxon>Pseudomonadota</taxon>
        <taxon>Gammaproteobacteria</taxon>
        <taxon>Lysobacterales</taxon>
        <taxon>Lysobacteraceae</taxon>
        <taxon>Xanthomonas</taxon>
        <taxon>Xanthomonas translucens group</taxon>
        <taxon>Xanthomonas graminis</taxon>
    </lineage>
</organism>
<dbReference type="AlphaFoldDB" id="A0A0K2ZEN5"/>
<gene>
    <name evidence="1" type="ORF">XTPLMG730_0445</name>
</gene>
<dbReference type="RefSeq" id="WP_053837031.1">
    <property type="nucleotide sequence ID" value="NZ_CP076251.1"/>
</dbReference>
<protein>
    <submittedName>
        <fullName evidence="1">Uncharacterized protein</fullName>
    </submittedName>
</protein>
<evidence type="ECO:0000313" key="2">
    <source>
        <dbReference type="Proteomes" id="UP000045978"/>
    </source>
</evidence>
<proteinExistence type="predicted"/>
<sequence>MARANRQLPQPPAQKWWQTLSFKRAAAEVSAVLVLVGGTYGFVQYVEVKPLERRLAEAQAAACKPAPSLPSSEFSLLPGDSRVLWDGALTVANAKRGADGTKTRLQVTPREGASVERSGLSPGDSFEVPVAGQGTYQIYLKRSTADFIEVSVLHRP</sequence>
<dbReference type="EMBL" id="CXOJ01000005">
    <property type="protein sequence ID" value="CTP83387.1"/>
    <property type="molecule type" value="Genomic_DNA"/>
</dbReference>
<name>A0A0K2ZEN5_9XANT</name>
<accession>A0A0K2ZEN5</accession>
<reference evidence="1 2" key="1">
    <citation type="submission" date="2015-07" db="EMBL/GenBank/DDBJ databases">
        <authorList>
            <person name="Noorani M."/>
        </authorList>
    </citation>
    <scope>NUCLEOTIDE SEQUENCE [LARGE SCALE GENOMIC DNA]</scope>
    <source>
        <strain evidence="1">LMG730</strain>
    </source>
</reference>